<organism evidence="2 3">
    <name type="scientific">Sphingomonas abietis</name>
    <dbReference type="NCBI Taxonomy" id="3012344"/>
    <lineage>
        <taxon>Bacteria</taxon>
        <taxon>Pseudomonadati</taxon>
        <taxon>Pseudomonadota</taxon>
        <taxon>Alphaproteobacteria</taxon>
        <taxon>Sphingomonadales</taxon>
        <taxon>Sphingomonadaceae</taxon>
        <taxon>Sphingomonas</taxon>
    </lineage>
</organism>
<keyword evidence="3" id="KW-1185">Reference proteome</keyword>
<proteinExistence type="predicted"/>
<dbReference type="InterPro" id="IPR058110">
    <property type="entry name" value="GCG_CRPN_dom"/>
</dbReference>
<evidence type="ECO:0000313" key="3">
    <source>
        <dbReference type="Proteomes" id="UP001210865"/>
    </source>
</evidence>
<dbReference type="Proteomes" id="UP001210865">
    <property type="component" value="Chromosome"/>
</dbReference>
<dbReference type="PROSITE" id="PS51257">
    <property type="entry name" value="PROKAR_LIPOPROTEIN"/>
    <property type="match status" value="1"/>
</dbReference>
<name>A0ABY7NGW8_9SPHN</name>
<sequence length="80" mass="8646">MRLLSLAAAIASIGAIGITAAPAQAAGGCGWGYHPTLFGCHPNYRPPVVVAAPYGYRPVVYPAVVRPHRYWGWHPWGYGW</sequence>
<reference evidence="2 3" key="1">
    <citation type="submission" date="2022-12" db="EMBL/GenBank/DDBJ databases">
        <title>Sphingomonas abieness sp. nov., an endophytic bacterium isolated from Abies koreana.</title>
        <authorList>
            <person name="Jiang L."/>
            <person name="Lee J."/>
        </authorList>
    </citation>
    <scope>NUCLEOTIDE SEQUENCE [LARGE SCALE GENOMIC DNA]</scope>
    <source>
        <strain evidence="3">PAMB 00755</strain>
    </source>
</reference>
<gene>
    <name evidence="2" type="ORF">PBT88_10965</name>
</gene>
<dbReference type="NCBIfam" id="NF047412">
    <property type="entry name" value="sig_GCG_CRPN_rpt"/>
    <property type="match status" value="1"/>
</dbReference>
<evidence type="ECO:0000256" key="1">
    <source>
        <dbReference type="SAM" id="SignalP"/>
    </source>
</evidence>
<keyword evidence="1" id="KW-0732">Signal</keyword>
<feature type="chain" id="PRO_5047391217" description="Sulfur globule protein" evidence="1">
    <location>
        <begin position="26"/>
        <end position="80"/>
    </location>
</feature>
<feature type="signal peptide" evidence="1">
    <location>
        <begin position="1"/>
        <end position="25"/>
    </location>
</feature>
<protein>
    <recommendedName>
        <fullName evidence="4">Sulfur globule protein</fullName>
    </recommendedName>
</protein>
<dbReference type="EMBL" id="CP115174">
    <property type="protein sequence ID" value="WBO20734.1"/>
    <property type="molecule type" value="Genomic_DNA"/>
</dbReference>
<evidence type="ECO:0000313" key="2">
    <source>
        <dbReference type="EMBL" id="WBO20734.1"/>
    </source>
</evidence>
<accession>A0ABY7NGW8</accession>
<dbReference type="RefSeq" id="WP_270075384.1">
    <property type="nucleotide sequence ID" value="NZ_CP115174.1"/>
</dbReference>
<evidence type="ECO:0008006" key="4">
    <source>
        <dbReference type="Google" id="ProtNLM"/>
    </source>
</evidence>